<dbReference type="InterPro" id="IPR052159">
    <property type="entry name" value="Competence_DNA_uptake"/>
</dbReference>
<accession>A0ABP7N414</accession>
<name>A0ABP7N414_9GAMM</name>
<dbReference type="Pfam" id="PF00753">
    <property type="entry name" value="Lactamase_B"/>
    <property type="match status" value="1"/>
</dbReference>
<dbReference type="CDD" id="cd07731">
    <property type="entry name" value="ComA-like_MBL-fold"/>
    <property type="match status" value="1"/>
</dbReference>
<dbReference type="EMBL" id="BAABBN010000012">
    <property type="protein sequence ID" value="GAA3934815.1"/>
    <property type="molecule type" value="Genomic_DNA"/>
</dbReference>
<comment type="subcellular location">
    <subcellularLocation>
        <location evidence="1">Cell membrane</location>
        <topology evidence="1">Multi-pass membrane protein</topology>
    </subcellularLocation>
</comment>
<evidence type="ECO:0000256" key="4">
    <source>
        <dbReference type="ARBA" id="ARBA00022989"/>
    </source>
</evidence>
<organism evidence="8 9">
    <name type="scientific">Litoribacillus peritrichatus</name>
    <dbReference type="NCBI Taxonomy" id="718191"/>
    <lineage>
        <taxon>Bacteria</taxon>
        <taxon>Pseudomonadati</taxon>
        <taxon>Pseudomonadota</taxon>
        <taxon>Gammaproteobacteria</taxon>
        <taxon>Oceanospirillales</taxon>
        <taxon>Oceanospirillaceae</taxon>
        <taxon>Litoribacillus</taxon>
    </lineage>
</organism>
<evidence type="ECO:0000256" key="3">
    <source>
        <dbReference type="ARBA" id="ARBA00022692"/>
    </source>
</evidence>
<dbReference type="InterPro" id="IPR035681">
    <property type="entry name" value="ComA-like_MBL"/>
</dbReference>
<keyword evidence="4 6" id="KW-1133">Transmembrane helix</keyword>
<evidence type="ECO:0000256" key="2">
    <source>
        <dbReference type="ARBA" id="ARBA00022475"/>
    </source>
</evidence>
<evidence type="ECO:0000313" key="9">
    <source>
        <dbReference type="Proteomes" id="UP001501565"/>
    </source>
</evidence>
<dbReference type="InterPro" id="IPR004477">
    <property type="entry name" value="ComEC_N"/>
</dbReference>
<dbReference type="PANTHER" id="PTHR30619:SF7">
    <property type="entry name" value="BETA-LACTAMASE DOMAIN PROTEIN"/>
    <property type="match status" value="1"/>
</dbReference>
<dbReference type="Gene3D" id="3.60.15.10">
    <property type="entry name" value="Ribonuclease Z/Hydroxyacylglutathione hydrolase-like"/>
    <property type="match status" value="1"/>
</dbReference>
<feature type="domain" description="Metallo-beta-lactamase" evidence="7">
    <location>
        <begin position="515"/>
        <end position="711"/>
    </location>
</feature>
<dbReference type="PANTHER" id="PTHR30619">
    <property type="entry name" value="DNA INTERNALIZATION/COMPETENCE PROTEIN COMEC/REC2"/>
    <property type="match status" value="1"/>
</dbReference>
<evidence type="ECO:0000256" key="6">
    <source>
        <dbReference type="SAM" id="Phobius"/>
    </source>
</evidence>
<proteinExistence type="predicted"/>
<dbReference type="SMART" id="SM00849">
    <property type="entry name" value="Lactamase_B"/>
    <property type="match status" value="1"/>
</dbReference>
<evidence type="ECO:0000256" key="5">
    <source>
        <dbReference type="ARBA" id="ARBA00023136"/>
    </source>
</evidence>
<keyword evidence="2" id="KW-1003">Cell membrane</keyword>
<feature type="transmembrane region" description="Helical" evidence="6">
    <location>
        <begin position="470"/>
        <end position="498"/>
    </location>
</feature>
<feature type="transmembrane region" description="Helical" evidence="6">
    <location>
        <begin position="397"/>
        <end position="423"/>
    </location>
</feature>
<feature type="transmembrane region" description="Helical" evidence="6">
    <location>
        <begin position="322"/>
        <end position="340"/>
    </location>
</feature>
<dbReference type="Pfam" id="PF13567">
    <property type="entry name" value="DUF4131"/>
    <property type="match status" value="1"/>
</dbReference>
<dbReference type="Proteomes" id="UP001501565">
    <property type="component" value="Unassembled WGS sequence"/>
</dbReference>
<dbReference type="InterPro" id="IPR004797">
    <property type="entry name" value="Competence_ComEC/Rec2"/>
</dbReference>
<feature type="transmembrane region" description="Helical" evidence="6">
    <location>
        <begin position="299"/>
        <end position="316"/>
    </location>
</feature>
<protein>
    <submittedName>
        <fullName evidence="8">ComEC family protein</fullName>
    </submittedName>
</protein>
<dbReference type="InterPro" id="IPR036866">
    <property type="entry name" value="RibonucZ/Hydroxyglut_hydro"/>
</dbReference>
<evidence type="ECO:0000313" key="8">
    <source>
        <dbReference type="EMBL" id="GAA3934815.1"/>
    </source>
</evidence>
<feature type="transmembrane region" description="Helical" evidence="6">
    <location>
        <begin position="365"/>
        <end position="385"/>
    </location>
</feature>
<feature type="transmembrane region" description="Helical" evidence="6">
    <location>
        <begin position="212"/>
        <end position="245"/>
    </location>
</feature>
<dbReference type="NCBIfam" id="TIGR00361">
    <property type="entry name" value="ComEC_Rec2"/>
    <property type="match status" value="1"/>
</dbReference>
<dbReference type="InterPro" id="IPR001279">
    <property type="entry name" value="Metallo-B-lactamas"/>
</dbReference>
<keyword evidence="3 6" id="KW-0812">Transmembrane</keyword>
<feature type="transmembrane region" description="Helical" evidence="6">
    <location>
        <begin position="430"/>
        <end position="450"/>
    </location>
</feature>
<feature type="transmembrane region" description="Helical" evidence="6">
    <location>
        <begin position="20"/>
        <end position="38"/>
    </location>
</feature>
<dbReference type="Pfam" id="PF03772">
    <property type="entry name" value="Competence"/>
    <property type="match status" value="1"/>
</dbReference>
<gene>
    <name evidence="8" type="ORF">GCM10022277_34210</name>
</gene>
<keyword evidence="5 6" id="KW-0472">Membrane</keyword>
<evidence type="ECO:0000256" key="1">
    <source>
        <dbReference type="ARBA" id="ARBA00004651"/>
    </source>
</evidence>
<comment type="caution">
    <text evidence="8">The sequence shown here is derived from an EMBL/GenBank/DDBJ whole genome shotgun (WGS) entry which is preliminary data.</text>
</comment>
<dbReference type="NCBIfam" id="TIGR00360">
    <property type="entry name" value="ComEC_N-term"/>
    <property type="match status" value="1"/>
</dbReference>
<evidence type="ECO:0000259" key="7">
    <source>
        <dbReference type="SMART" id="SM00849"/>
    </source>
</evidence>
<dbReference type="SUPFAM" id="SSF56281">
    <property type="entry name" value="Metallo-hydrolase/oxidoreductase"/>
    <property type="match status" value="1"/>
</dbReference>
<reference evidence="9" key="1">
    <citation type="journal article" date="2019" name="Int. J. Syst. Evol. Microbiol.">
        <title>The Global Catalogue of Microorganisms (GCM) 10K type strain sequencing project: providing services to taxonomists for standard genome sequencing and annotation.</title>
        <authorList>
            <consortium name="The Broad Institute Genomics Platform"/>
            <consortium name="The Broad Institute Genome Sequencing Center for Infectious Disease"/>
            <person name="Wu L."/>
            <person name="Ma J."/>
        </authorList>
    </citation>
    <scope>NUCLEOTIDE SEQUENCE [LARGE SCALE GENOMIC DNA]</scope>
    <source>
        <strain evidence="9">JCM 17551</strain>
    </source>
</reference>
<dbReference type="InterPro" id="IPR025405">
    <property type="entry name" value="DUF4131"/>
</dbReference>
<keyword evidence="9" id="KW-1185">Reference proteome</keyword>
<sequence length="776" mass="86545">MLVFLLLLSGGYSTLRSNKIIVLFTVLGMAPFLFHYCVQSMSDDAFPYEVLERSLTIQAVSGSDVFSWGTKTTFLIVDNNSCAESEGCFSWQDKKIQLNDYQEGVYVKGCSYKAKVRLKPPIGLSNPGGFDYEHWLFSKKIWAVGYVKGEVTPLSCNLSVGWFDRLQEKLASQAQGESLRQVRSLGLVKALLFGNKSGIVEQDKDLLSSSGLIHLFVISGLHVGLLFGVLLIFSRLSLLGCQAILGSKLSWFAGVLSEILTVACVWWYVTEIALPVSAVRAAIFISIWRAVRVFSYQTTIWQVLGGSFWLILAMWPEQVVSLGFWMSFLAIVGLILPFWGRGRGNNGTELKSSWLKRFFLTLRRYFWTLLKLQLSVSFILLPVLIWMQGAPVSLAALWNLLLIPLFSVFVVPSLVVACVIFWWSESVALWLFKLLGSLLVGILDCVSDSVQWLNHMNLDLNYYHPSVAVFVFAVCALMPLGLVYRAFGVLAVVFIILLGRDESAHFEVWFLDVGQAQSVVITRDRRAMIYDVGFKFGNFNASDAVVIPFLGHKQVKVVDHVFISHSDSDHSGGLEALLDSRYRPDTLHANYQSDLLSLLGGQVKSCSYGDGLSWQGSRIEVLWPNPQSKLHNELMSNNDTSCVIRLEYGNHSLLLVGDISVKVEKELIAMAKKGDVRLSSDILSMPHHGSKSSSSMAFIQEVSPSWVVASSGALNRYGHPSKVVVERYRNAGVEVLNTAVSGAIRFDLENQDGLSPPLMWRTLKESYWTTNRKIGL</sequence>